<protein>
    <submittedName>
        <fullName evidence="1">Uncharacterized protein</fullName>
    </submittedName>
</protein>
<accession>A0A8S5MH75</accession>
<reference evidence="1" key="1">
    <citation type="journal article" date="2021" name="Proc. Natl. Acad. Sci. U.S.A.">
        <title>A Catalog of Tens of Thousands of Viruses from Human Metagenomes Reveals Hidden Associations with Chronic Diseases.</title>
        <authorList>
            <person name="Tisza M.J."/>
            <person name="Buck C.B."/>
        </authorList>
    </citation>
    <scope>NUCLEOTIDE SEQUENCE</scope>
    <source>
        <strain evidence="1">Ctcfw7</strain>
    </source>
</reference>
<evidence type="ECO:0000313" key="1">
    <source>
        <dbReference type="EMBL" id="DAD81267.1"/>
    </source>
</evidence>
<sequence length="30" mass="3292">MRILCLTVDCNIIGNFLADIGSYFKSALLS</sequence>
<dbReference type="EMBL" id="BK014898">
    <property type="protein sequence ID" value="DAD81267.1"/>
    <property type="molecule type" value="Genomic_DNA"/>
</dbReference>
<name>A0A8S5MH75_9CAUD</name>
<organism evidence="1">
    <name type="scientific">Siphoviridae sp. ctcfw7</name>
    <dbReference type="NCBI Taxonomy" id="2826394"/>
    <lineage>
        <taxon>Viruses</taxon>
        <taxon>Duplodnaviria</taxon>
        <taxon>Heunggongvirae</taxon>
        <taxon>Uroviricota</taxon>
        <taxon>Caudoviricetes</taxon>
    </lineage>
</organism>
<proteinExistence type="predicted"/>